<dbReference type="AlphaFoldDB" id="A0A4R8ZV38"/>
<dbReference type="InterPro" id="IPR020904">
    <property type="entry name" value="Sc_DH/Rdtase_CS"/>
</dbReference>
<keyword evidence="2" id="KW-0560">Oxidoreductase</keyword>
<dbReference type="Gene3D" id="3.40.50.720">
    <property type="entry name" value="NAD(P)-binding Rossmann-like Domain"/>
    <property type="match status" value="1"/>
</dbReference>
<dbReference type="OrthoDB" id="286404at2"/>
<dbReference type="InterPro" id="IPR051122">
    <property type="entry name" value="SDR_DHRS6-like"/>
</dbReference>
<organism evidence="3 4">
    <name type="scientific">Cryobacterium frigoriphilum</name>
    <dbReference type="NCBI Taxonomy" id="1259150"/>
    <lineage>
        <taxon>Bacteria</taxon>
        <taxon>Bacillati</taxon>
        <taxon>Actinomycetota</taxon>
        <taxon>Actinomycetes</taxon>
        <taxon>Micrococcales</taxon>
        <taxon>Microbacteriaceae</taxon>
        <taxon>Cryobacterium</taxon>
    </lineage>
</organism>
<dbReference type="PROSITE" id="PS00061">
    <property type="entry name" value="ADH_SHORT"/>
    <property type="match status" value="1"/>
</dbReference>
<dbReference type="InterPro" id="IPR002347">
    <property type="entry name" value="SDR_fam"/>
</dbReference>
<dbReference type="FunFam" id="3.40.50.720:FF:000084">
    <property type="entry name" value="Short-chain dehydrogenase reductase"/>
    <property type="match status" value="1"/>
</dbReference>
<keyword evidence="4" id="KW-1185">Reference proteome</keyword>
<comment type="caution">
    <text evidence="3">The sequence shown here is derived from an EMBL/GenBank/DDBJ whole genome shotgun (WGS) entry which is preliminary data.</text>
</comment>
<dbReference type="Proteomes" id="UP000297447">
    <property type="component" value="Unassembled WGS sequence"/>
</dbReference>
<sequence length="256" mass="26802">MSIEIPQTPGFDLRGKRALVVGASRGIGLAAAAALAQAGAEVFAAARSLEDLEELCHGLREHGHQAYAVEVDATDSEAIDTLFAAHGPFHIVVNSVGSNRLAPLVDVTNADLDAMLELNVKTAFYIARAAVRTMRAAGLPGSIVTISSQMGLVGNVDRSVYSATKHALEGMTKSLAWEAGIYGIRANTVCPTFIETSLSAPILARSGVRRWAESQTAFGRIGRIEEIMGPIVFLASDASSLVTGAALAVDAGWTAR</sequence>
<dbReference type="PANTHER" id="PTHR43477:SF1">
    <property type="entry name" value="DIHYDROANTICAPSIN 7-DEHYDROGENASE"/>
    <property type="match status" value="1"/>
</dbReference>
<comment type="similarity">
    <text evidence="1">Belongs to the short-chain dehydrogenases/reductases (SDR) family.</text>
</comment>
<dbReference type="PRINTS" id="PR00080">
    <property type="entry name" value="SDRFAMILY"/>
</dbReference>
<evidence type="ECO:0000313" key="3">
    <source>
        <dbReference type="EMBL" id="TFD46909.1"/>
    </source>
</evidence>
<dbReference type="GO" id="GO:0016491">
    <property type="term" value="F:oxidoreductase activity"/>
    <property type="evidence" value="ECO:0007669"/>
    <property type="project" value="UniProtKB-KW"/>
</dbReference>
<dbReference type="PANTHER" id="PTHR43477">
    <property type="entry name" value="DIHYDROANTICAPSIN 7-DEHYDROGENASE"/>
    <property type="match status" value="1"/>
</dbReference>
<proteinExistence type="inferred from homology"/>
<dbReference type="SUPFAM" id="SSF51735">
    <property type="entry name" value="NAD(P)-binding Rossmann-fold domains"/>
    <property type="match status" value="1"/>
</dbReference>
<evidence type="ECO:0000313" key="4">
    <source>
        <dbReference type="Proteomes" id="UP000297447"/>
    </source>
</evidence>
<evidence type="ECO:0000256" key="2">
    <source>
        <dbReference type="ARBA" id="ARBA00023002"/>
    </source>
</evidence>
<dbReference type="RefSeq" id="WP_134520585.1">
    <property type="nucleotide sequence ID" value="NZ_SOHE01000069.1"/>
</dbReference>
<evidence type="ECO:0000256" key="1">
    <source>
        <dbReference type="ARBA" id="ARBA00006484"/>
    </source>
</evidence>
<protein>
    <submittedName>
        <fullName evidence="3">SDR family oxidoreductase</fullName>
    </submittedName>
</protein>
<dbReference type="EMBL" id="SOHE01000069">
    <property type="protein sequence ID" value="TFD46909.1"/>
    <property type="molecule type" value="Genomic_DNA"/>
</dbReference>
<name>A0A4R8ZV38_9MICO</name>
<reference evidence="3 4" key="1">
    <citation type="submission" date="2019-03" db="EMBL/GenBank/DDBJ databases">
        <title>Genomics of glacier-inhabiting Cryobacterium strains.</title>
        <authorList>
            <person name="Liu Q."/>
            <person name="Xin Y.-H."/>
        </authorList>
    </citation>
    <scope>NUCLEOTIDE SEQUENCE [LARGE SCALE GENOMIC DNA]</scope>
    <source>
        <strain evidence="3 4">Hh14</strain>
    </source>
</reference>
<gene>
    <name evidence="3" type="ORF">E3T55_16170</name>
</gene>
<dbReference type="InterPro" id="IPR036291">
    <property type="entry name" value="NAD(P)-bd_dom_sf"/>
</dbReference>
<accession>A0A4R8ZV38</accession>
<dbReference type="PRINTS" id="PR00081">
    <property type="entry name" value="GDHRDH"/>
</dbReference>
<dbReference type="CDD" id="cd05233">
    <property type="entry name" value="SDR_c"/>
    <property type="match status" value="1"/>
</dbReference>
<dbReference type="Pfam" id="PF13561">
    <property type="entry name" value="adh_short_C2"/>
    <property type="match status" value="1"/>
</dbReference>